<dbReference type="EMBL" id="JACHDY010000002">
    <property type="protein sequence ID" value="MBB5317629.1"/>
    <property type="molecule type" value="Genomic_DNA"/>
</dbReference>
<reference evidence="1" key="1">
    <citation type="submission" date="2020-08" db="EMBL/GenBank/DDBJ databases">
        <title>Genomic Encyclopedia of Type Strains, Phase IV (KMG-V): Genome sequencing to study the core and pangenomes of soil and plant-associated prokaryotes.</title>
        <authorList>
            <person name="Whitman W."/>
        </authorList>
    </citation>
    <scope>NUCLEOTIDE SEQUENCE [LARGE SCALE GENOMIC DNA]</scope>
    <source>
        <strain evidence="1">M8UP27</strain>
    </source>
</reference>
<keyword evidence="2" id="KW-1185">Reference proteome</keyword>
<accession>A0A7W8II82</accession>
<comment type="caution">
    <text evidence="1">The sequence shown here is derived from an EMBL/GenBank/DDBJ whole genome shotgun (WGS) entry which is preliminary data.</text>
</comment>
<evidence type="ECO:0000313" key="1">
    <source>
        <dbReference type="EMBL" id="MBB5317629.1"/>
    </source>
</evidence>
<protein>
    <submittedName>
        <fullName evidence="1">Uncharacterized protein</fullName>
    </submittedName>
</protein>
<dbReference type="AlphaFoldDB" id="A0A7W8II82"/>
<organism evidence="1 2">
    <name type="scientific">Tunturiibacter empetritectus</name>
    <dbReference type="NCBI Taxonomy" id="3069691"/>
    <lineage>
        <taxon>Bacteria</taxon>
        <taxon>Pseudomonadati</taxon>
        <taxon>Acidobacteriota</taxon>
        <taxon>Terriglobia</taxon>
        <taxon>Terriglobales</taxon>
        <taxon>Acidobacteriaceae</taxon>
        <taxon>Tunturiibacter</taxon>
    </lineage>
</organism>
<name>A0A7W8II82_9BACT</name>
<evidence type="ECO:0000313" key="2">
    <source>
        <dbReference type="Proteomes" id="UP000568106"/>
    </source>
</evidence>
<dbReference type="Proteomes" id="UP000568106">
    <property type="component" value="Unassembled WGS sequence"/>
</dbReference>
<proteinExistence type="predicted"/>
<sequence length="89" mass="10504">MTRKVANYDTDVLYQQNLLQIQRPEDLNFDLANRLLRTKHESWSYEQEVRMFVDLNDPPDAKGLKWIEFGPAPRAQGSYHRRAVTSHSE</sequence>
<gene>
    <name evidence="1" type="ORF">HDF09_002298</name>
</gene>